<evidence type="ECO:0000256" key="1">
    <source>
        <dbReference type="SAM" id="Phobius"/>
    </source>
</evidence>
<keyword evidence="1" id="KW-1133">Transmembrane helix</keyword>
<keyword evidence="1" id="KW-0472">Membrane</keyword>
<evidence type="ECO:0000313" key="4">
    <source>
        <dbReference type="Proteomes" id="UP000191901"/>
    </source>
</evidence>
<dbReference type="Pfam" id="PF13239">
    <property type="entry name" value="2TM"/>
    <property type="match status" value="1"/>
</dbReference>
<keyword evidence="4" id="KW-1185">Reference proteome</keyword>
<protein>
    <recommendedName>
        <fullName evidence="2">2TM domain-containing protein</fullName>
    </recommendedName>
</protein>
<dbReference type="Proteomes" id="UP000191901">
    <property type="component" value="Chromosome"/>
</dbReference>
<gene>
    <name evidence="3" type="ORF">XM38_001080</name>
</gene>
<feature type="domain" description="2TM" evidence="2">
    <location>
        <begin position="67"/>
        <end position="141"/>
    </location>
</feature>
<dbReference type="EMBL" id="CP021983">
    <property type="protein sequence ID" value="ASC69182.1"/>
    <property type="molecule type" value="Genomic_DNA"/>
</dbReference>
<proteinExistence type="predicted"/>
<reference evidence="3 4" key="1">
    <citation type="journal article" date="2016" name="Biochim. Biophys. Acta">
        <title>Characterization of red-shifted phycobilisomes isolated from the chlorophyll f-containing cyanobacterium Halomicronema hongdechloris.</title>
        <authorList>
            <person name="Li Y."/>
            <person name="Lin Y."/>
            <person name="Garvey C.J."/>
            <person name="Birch D."/>
            <person name="Corkery R.W."/>
            <person name="Loughlin P.C."/>
            <person name="Scheer H."/>
            <person name="Willows R.D."/>
            <person name="Chen M."/>
        </authorList>
    </citation>
    <scope>NUCLEOTIDE SEQUENCE [LARGE SCALE GENOMIC DNA]</scope>
    <source>
        <strain evidence="3 4">C2206</strain>
    </source>
</reference>
<evidence type="ECO:0000259" key="2">
    <source>
        <dbReference type="Pfam" id="PF13239"/>
    </source>
</evidence>
<dbReference type="RefSeq" id="WP_080812362.1">
    <property type="nucleotide sequence ID" value="NZ_CP021983.2"/>
</dbReference>
<feature type="transmembrane region" description="Helical" evidence="1">
    <location>
        <begin position="101"/>
        <end position="118"/>
    </location>
</feature>
<dbReference type="OrthoDB" id="560236at2"/>
<dbReference type="AlphaFoldDB" id="A0A1Z3HFX0"/>
<accession>A0A1Z3HFX0</accession>
<evidence type="ECO:0000313" key="3">
    <source>
        <dbReference type="EMBL" id="ASC69182.1"/>
    </source>
</evidence>
<keyword evidence="1" id="KW-0812">Transmembrane</keyword>
<dbReference type="KEGG" id="hhg:XM38_001080"/>
<name>A0A1Z3HFX0_9CYAN</name>
<sequence>MAEQYASEDAQQILHLAIARQTEGGELTRTQLLEIASELGIAPETLAAAEQEWEQRKSEFEELKLFEEHRRQRFQSHLVRYVIVNLFLLALNFLTTGGFSFALFVILAWGLGLSLHAWHTYQPNKHRYYDEFEKWRRRRQLRQSFTRMIDRLLGT</sequence>
<organism evidence="3 4">
    <name type="scientific">Halomicronema hongdechloris C2206</name>
    <dbReference type="NCBI Taxonomy" id="1641165"/>
    <lineage>
        <taxon>Bacteria</taxon>
        <taxon>Bacillati</taxon>
        <taxon>Cyanobacteriota</taxon>
        <taxon>Cyanophyceae</taxon>
        <taxon>Nodosilineales</taxon>
        <taxon>Nodosilineaceae</taxon>
        <taxon>Halomicronema</taxon>
    </lineage>
</organism>
<feature type="transmembrane region" description="Helical" evidence="1">
    <location>
        <begin position="78"/>
        <end position="95"/>
    </location>
</feature>
<dbReference type="InterPro" id="IPR025698">
    <property type="entry name" value="2TM_dom"/>
</dbReference>
<dbReference type="STRING" id="1641165.XM38_20880"/>